<evidence type="ECO:0000259" key="7">
    <source>
        <dbReference type="PROSITE" id="PS51831"/>
    </source>
</evidence>
<dbReference type="EMBL" id="NUEL01000045">
    <property type="protein sequence ID" value="PEJ03897.1"/>
    <property type="molecule type" value="Genomic_DNA"/>
</dbReference>
<evidence type="ECO:0000256" key="5">
    <source>
        <dbReference type="ARBA" id="ARBA00023004"/>
    </source>
</evidence>
<keyword evidence="4 8" id="KW-0378">Hydrolase</keyword>
<dbReference type="GO" id="GO:0046872">
    <property type="term" value="F:metal ion binding"/>
    <property type="evidence" value="ECO:0007669"/>
    <property type="project" value="UniProtKB-KW"/>
</dbReference>
<dbReference type="InterPro" id="IPR006674">
    <property type="entry name" value="HD_domain"/>
</dbReference>
<dbReference type="Proteomes" id="UP000220045">
    <property type="component" value="Unassembled WGS sequence"/>
</dbReference>
<comment type="catalytic activity">
    <reaction evidence="6">
        <text>P(1),P(4)-bis(5'-adenosyl) tetraphosphate + H2O = 2 ADP + 2 H(+)</text>
        <dbReference type="Rhea" id="RHEA:24252"/>
        <dbReference type="ChEBI" id="CHEBI:15377"/>
        <dbReference type="ChEBI" id="CHEBI:15378"/>
        <dbReference type="ChEBI" id="CHEBI:58141"/>
        <dbReference type="ChEBI" id="CHEBI:456216"/>
        <dbReference type="EC" id="3.6.1.41"/>
    </reaction>
</comment>
<dbReference type="GO" id="GO:0000166">
    <property type="term" value="F:nucleotide binding"/>
    <property type="evidence" value="ECO:0007669"/>
    <property type="project" value="UniProtKB-KW"/>
</dbReference>
<evidence type="ECO:0000256" key="4">
    <source>
        <dbReference type="ARBA" id="ARBA00022801"/>
    </source>
</evidence>
<dbReference type="PANTHER" id="PTHR35795:SF1">
    <property type="entry name" value="BIS(5'-NUCLEOSYL)-TETRAPHOSPHATASE, SYMMETRICAL"/>
    <property type="match status" value="1"/>
</dbReference>
<dbReference type="NCBIfam" id="TIGR00488">
    <property type="entry name" value="bis(5'-nucleosyl)-tetraphosphatase (symmetrical) YqeK"/>
    <property type="match status" value="1"/>
</dbReference>
<organism evidence="8 9">
    <name type="scientific">Bacillus wiedmannii</name>
    <dbReference type="NCBI Taxonomy" id="1890302"/>
    <lineage>
        <taxon>Bacteria</taxon>
        <taxon>Bacillati</taxon>
        <taxon>Bacillota</taxon>
        <taxon>Bacilli</taxon>
        <taxon>Bacillales</taxon>
        <taxon>Bacillaceae</taxon>
        <taxon>Bacillus</taxon>
        <taxon>Bacillus cereus group</taxon>
    </lineage>
</organism>
<accession>A0A2A7VUU8</accession>
<dbReference type="NCBIfam" id="TIGR00277">
    <property type="entry name" value="HDIG"/>
    <property type="match status" value="1"/>
</dbReference>
<dbReference type="AlphaFoldDB" id="A0A2A7VUU8"/>
<sequence length="202" mass="23601">MLNKDIYSFTPTGKIENDIKAFLLKYSKEVTYKHSIRVANESRKIAVTYNVNEEKAAIAGYLHDISAIFPNEDRIVVAEQFGIEILQEEREFPMIIHQKLSKVIAKEIFKVEDEEVLNAICCHTTLRKHATKMDLVLFVADKIEWDQNGTPRYLIEVKKGLEKSLEHAAFAYISYLWDKKDTLKVIHPWLEEAYWQLKEIVK</sequence>
<dbReference type="SUPFAM" id="SSF109604">
    <property type="entry name" value="HD-domain/PDEase-like"/>
    <property type="match status" value="1"/>
</dbReference>
<evidence type="ECO:0000313" key="9">
    <source>
        <dbReference type="Proteomes" id="UP000220045"/>
    </source>
</evidence>
<dbReference type="InterPro" id="IPR003607">
    <property type="entry name" value="HD/PDEase_dom"/>
</dbReference>
<keyword evidence="3" id="KW-0547">Nucleotide-binding</keyword>
<proteinExistence type="predicted"/>
<dbReference type="InterPro" id="IPR005249">
    <property type="entry name" value="YqeK"/>
</dbReference>
<dbReference type="InterPro" id="IPR051094">
    <property type="entry name" value="Diverse_Catalytic_Enzymes"/>
</dbReference>
<dbReference type="EC" id="3.6.1.41" evidence="1"/>
<keyword evidence="2" id="KW-0479">Metal-binding</keyword>
<dbReference type="Pfam" id="PF01966">
    <property type="entry name" value="HD"/>
    <property type="match status" value="1"/>
</dbReference>
<dbReference type="PANTHER" id="PTHR35795">
    <property type="entry name" value="SLR1885 PROTEIN"/>
    <property type="match status" value="1"/>
</dbReference>
<dbReference type="CDD" id="cd00077">
    <property type="entry name" value="HDc"/>
    <property type="match status" value="1"/>
</dbReference>
<dbReference type="PROSITE" id="PS51831">
    <property type="entry name" value="HD"/>
    <property type="match status" value="1"/>
</dbReference>
<evidence type="ECO:0000256" key="6">
    <source>
        <dbReference type="ARBA" id="ARBA00049417"/>
    </source>
</evidence>
<dbReference type="Gene3D" id="1.10.3210.10">
    <property type="entry name" value="Hypothetical protein af1432"/>
    <property type="match status" value="1"/>
</dbReference>
<dbReference type="InterPro" id="IPR006675">
    <property type="entry name" value="HDIG_dom"/>
</dbReference>
<keyword evidence="5" id="KW-0408">Iron</keyword>
<dbReference type="RefSeq" id="WP_098096069.1">
    <property type="nucleotide sequence ID" value="NZ_NUEL01000045.1"/>
</dbReference>
<evidence type="ECO:0000256" key="1">
    <source>
        <dbReference type="ARBA" id="ARBA00012506"/>
    </source>
</evidence>
<comment type="caution">
    <text evidence="8">The sequence shown here is derived from an EMBL/GenBank/DDBJ whole genome shotgun (WGS) entry which is preliminary data.</text>
</comment>
<protein>
    <recommendedName>
        <fullName evidence="1">bis(5'-nucleosyl)-tetraphosphatase (symmetrical)</fullName>
        <ecNumber evidence="1">3.6.1.41</ecNumber>
    </recommendedName>
</protein>
<evidence type="ECO:0000313" key="8">
    <source>
        <dbReference type="EMBL" id="PEJ03897.1"/>
    </source>
</evidence>
<feature type="domain" description="HD" evidence="7">
    <location>
        <begin position="31"/>
        <end position="146"/>
    </location>
</feature>
<reference evidence="8 9" key="1">
    <citation type="submission" date="2017-09" db="EMBL/GenBank/DDBJ databases">
        <title>Large-scale bioinformatics analysis of Bacillus genomes uncovers conserved roles of natural products in bacterial physiology.</title>
        <authorList>
            <consortium name="Agbiome Team Llc"/>
            <person name="Bleich R.M."/>
            <person name="Grubbs K.J."/>
            <person name="Santa Maria K.C."/>
            <person name="Allen S.E."/>
            <person name="Farag S."/>
            <person name="Shank E.A."/>
            <person name="Bowers A."/>
        </authorList>
    </citation>
    <scope>NUCLEOTIDE SEQUENCE [LARGE SCALE GENOMIC DNA]</scope>
    <source>
        <strain evidence="8 9">AFS004017</strain>
    </source>
</reference>
<gene>
    <name evidence="8" type="ORF">CN684_23600</name>
</gene>
<dbReference type="GO" id="GO:0008803">
    <property type="term" value="F:bis(5'-nucleosyl)-tetraphosphatase (symmetrical) activity"/>
    <property type="evidence" value="ECO:0007669"/>
    <property type="project" value="UniProtKB-EC"/>
</dbReference>
<evidence type="ECO:0000256" key="3">
    <source>
        <dbReference type="ARBA" id="ARBA00022741"/>
    </source>
</evidence>
<name>A0A2A7VUU8_9BACI</name>
<evidence type="ECO:0000256" key="2">
    <source>
        <dbReference type="ARBA" id="ARBA00022723"/>
    </source>
</evidence>